<organism evidence="1 2">
    <name type="scientific">Fusarium decemcellulare</name>
    <dbReference type="NCBI Taxonomy" id="57161"/>
    <lineage>
        <taxon>Eukaryota</taxon>
        <taxon>Fungi</taxon>
        <taxon>Dikarya</taxon>
        <taxon>Ascomycota</taxon>
        <taxon>Pezizomycotina</taxon>
        <taxon>Sordariomycetes</taxon>
        <taxon>Hypocreomycetidae</taxon>
        <taxon>Hypocreales</taxon>
        <taxon>Nectriaceae</taxon>
        <taxon>Fusarium</taxon>
        <taxon>Fusarium decemcellulare species complex</taxon>
    </lineage>
</organism>
<dbReference type="EMBL" id="JANRMS010000668">
    <property type="protein sequence ID" value="KAJ3536056.1"/>
    <property type="molecule type" value="Genomic_DNA"/>
</dbReference>
<keyword evidence="2" id="KW-1185">Reference proteome</keyword>
<proteinExistence type="predicted"/>
<evidence type="ECO:0000313" key="1">
    <source>
        <dbReference type="EMBL" id="KAJ3536056.1"/>
    </source>
</evidence>
<sequence>MSNETDLAFLFPGDGEGFFSHTKGASSETFYTAIFLAVFSIPIVILRLWTSMKIVNKWHPDDTLAAIATIFAIFQTVNACICARLGTGDHILNLTLKEIHLVINVNRWTSLPLYNVTTLFIKASVLAFYLRFSVDIYFRICNYFVLAIVIANCLVNVITTSIWGKCTATLQDDCQQTIVIQIVSAALNVATDVAILLLPFWLLHPMKVPMGRKIGIALILMAGGLRMWYRRRRAHIGRDTPADPEKGFRSMLNNGTIGLGFHNWIRAPRGKTEKTLSTGQYGILGDSIRKPIVPSSGEESVLRGIFRRETMLFLTALFGLLLWPVAVAAAWGWKDQNGNYVIDSGADLVISVSKSNGDINSLKYKGQEFNGWGGKNTHVESGLGASTVSIATIGSNVIKVSVQYGTLKHYIVVRYKNNNVYLFTNKADNSISAMRYIVRIKSGIFSHASTDPDYYDPGSSYIEASDVSINSAGITKSKHYQGSTYGRTIDYDYVGRSNGKVGLYMIRSNHEKASGGPFFRSLLTRADSTGEDLYDIYYYNMGSTDPMRFGLQGPSVLSFTDGAAPSSSLYARNADWTWIDGLSLDGWTKWGDRGYASGVGISNMKSGYAYTVGLSNAQAQYWGTASSSNGAWSIRKIIPGTYTMTVYKEELEVYTGTVTINKGAGTAVNTVKATDPTDDNAVWRIGEWDGTPRGFLNFEDKVMKPTYMHPSDKRLAKWDASNFIVGTSKANAFPGYIWQDINNNHLAYFRLTEAQLAKDHVIRLGITQAYINGRPTIKVNDWSARAPAATKQASTRSLTTGTYRGNNVKLEFTVPSSAFKKSTSEWQIMTISIITGSTGSKYLSGGVSFDSIDMLA</sequence>
<comment type="caution">
    <text evidence="1">The sequence shown here is derived from an EMBL/GenBank/DDBJ whole genome shotgun (WGS) entry which is preliminary data.</text>
</comment>
<accession>A0ACC1SB90</accession>
<name>A0ACC1SB90_9HYPO</name>
<protein>
    <submittedName>
        <fullName evidence="1">Uncharacterized protein</fullName>
    </submittedName>
</protein>
<reference evidence="1" key="1">
    <citation type="submission" date="2022-08" db="EMBL/GenBank/DDBJ databases">
        <title>Genome Sequence of Fusarium decemcellulare.</title>
        <authorList>
            <person name="Buettner E."/>
        </authorList>
    </citation>
    <scope>NUCLEOTIDE SEQUENCE</scope>
    <source>
        <strain evidence="1">Babe19</strain>
    </source>
</reference>
<dbReference type="Proteomes" id="UP001148629">
    <property type="component" value="Unassembled WGS sequence"/>
</dbReference>
<gene>
    <name evidence="1" type="ORF">NM208_g6886</name>
</gene>
<evidence type="ECO:0000313" key="2">
    <source>
        <dbReference type="Proteomes" id="UP001148629"/>
    </source>
</evidence>